<feature type="coiled-coil region" evidence="1">
    <location>
        <begin position="414"/>
        <end position="448"/>
    </location>
</feature>
<feature type="non-terminal residue" evidence="2">
    <location>
        <position position="1"/>
    </location>
</feature>
<keyword evidence="3" id="KW-1185">Reference proteome</keyword>
<dbReference type="GO" id="GO:0036297">
    <property type="term" value="P:interstrand cross-link repair"/>
    <property type="evidence" value="ECO:0007669"/>
    <property type="project" value="InterPro"/>
</dbReference>
<dbReference type="GO" id="GO:1990414">
    <property type="term" value="P:replication-born double-strand break repair via sister chromatid exchange"/>
    <property type="evidence" value="ECO:0007669"/>
    <property type="project" value="TreeGrafter"/>
</dbReference>
<dbReference type="PANTHER" id="PTHR28450:SF1">
    <property type="entry name" value="FANCONI ANEMIA GROUP B PROTEIN"/>
    <property type="match status" value="1"/>
</dbReference>
<keyword evidence="1" id="KW-0175">Coiled coil</keyword>
<reference evidence="2" key="1">
    <citation type="submission" date="2022-03" db="EMBL/GenBank/DDBJ databases">
        <authorList>
            <person name="Martin C."/>
        </authorList>
    </citation>
    <scope>NUCLEOTIDE SEQUENCE</scope>
</reference>
<organism evidence="2 3">
    <name type="scientific">Owenia fusiformis</name>
    <name type="common">Polychaete worm</name>
    <dbReference type="NCBI Taxonomy" id="6347"/>
    <lineage>
        <taxon>Eukaryota</taxon>
        <taxon>Metazoa</taxon>
        <taxon>Spiralia</taxon>
        <taxon>Lophotrochozoa</taxon>
        <taxon>Annelida</taxon>
        <taxon>Polychaeta</taxon>
        <taxon>Sedentaria</taxon>
        <taxon>Canalipalpata</taxon>
        <taxon>Sabellida</taxon>
        <taxon>Oweniida</taxon>
        <taxon>Oweniidae</taxon>
        <taxon>Owenia</taxon>
    </lineage>
</organism>
<dbReference type="InterPro" id="IPR033333">
    <property type="entry name" value="FANCB"/>
</dbReference>
<evidence type="ECO:0000313" key="2">
    <source>
        <dbReference type="EMBL" id="CAH1778158.1"/>
    </source>
</evidence>
<dbReference type="PANTHER" id="PTHR28450">
    <property type="entry name" value="FANCONI ANEMIA GROUP B PROTEIN"/>
    <property type="match status" value="1"/>
</dbReference>
<accession>A0A8S4NAS5</accession>
<dbReference type="GO" id="GO:0043240">
    <property type="term" value="C:Fanconi anaemia nuclear complex"/>
    <property type="evidence" value="ECO:0007669"/>
    <property type="project" value="InterPro"/>
</dbReference>
<protein>
    <submittedName>
        <fullName evidence="2">Uncharacterized protein</fullName>
    </submittedName>
</protein>
<sequence>GNFDTQKFRISTLSTFYDGIMPGIGGSIVALGASLYNVGLEPKTVENRTSICVESHRIEVDKFRIKVVSKVKPKVKDQNYKSEVLALGVVHVKILQDELVCIVWKLLSGPNGQSRKEVTHYVSILIEDNELQTIGTLATTEDDRCGDILLCDGPICIWRDTSHLIINHLKENAFEQIKHKIFVNNAVDNLHILTHNRVSRLETIILLKVSLPKENTSADDDWPQITDSCDVTTIVMAVSFNTNSAHVQTLLHCNFIPDIYASIIVSILANIQVKKRQHSQSVTQNEYTSEIYATTNLAQLLEFIDGDVTRCIDLCYMNILRIDKFEAYGGLEYIVLANLNDEDGWDILIVQCRTFEVFKTYHSPHQAFISDFVSCGTDQLLILNDTLERNSFILTDFGAHIIDSSQVVDQVPDAKDENNTSNNLQSVIEALQSRLQATVEEVTVAKQLAVDKQQLIDDTCVAIKHMTLGTESPWTHENKSVDMVTLTGGPPPQEIITHNAYPGTNVNPLTPKAVNKWYRILGDKWIIGLEVVNTLEREIHIIGVTAHSNSKTTATMGTTESTCKIVTLSQNRQPKDFLEQTKDNTTSSTVDKPLNPNDHVTILVILDVPNFLYESSHTVDLLLHWGENIDGDMNNKFTCHLGPACISAEDIVSCKYNTEPTIGKIESLDTADEVQKTKLCLDATQITTQLEIQSQFTHPALQSILGKIGFVWSDTYLYIMETGMLKNVRVEIQARKLRLTMVVIYSNDHRQLLLLVQMLYKLLPSDCKISLSHHSNHSAIATALDAITTEANYQAIALRKMIANSNQIQSKTETFPSNDTGPIDTKNADTEIMAFENMDKGDIAANNLSSRRIFMKQRKEHTKSQSLISSEEFNSFRTNLQKLGGITDEAMCAIDK</sequence>
<evidence type="ECO:0000256" key="1">
    <source>
        <dbReference type="SAM" id="Coils"/>
    </source>
</evidence>
<dbReference type="Proteomes" id="UP000749559">
    <property type="component" value="Unassembled WGS sequence"/>
</dbReference>
<proteinExistence type="predicted"/>
<dbReference type="GO" id="GO:1905168">
    <property type="term" value="P:positive regulation of double-strand break repair via homologous recombination"/>
    <property type="evidence" value="ECO:0007669"/>
    <property type="project" value="TreeGrafter"/>
</dbReference>
<dbReference type="OrthoDB" id="6077334at2759"/>
<name>A0A8S4NAS5_OWEFU</name>
<evidence type="ECO:0000313" key="3">
    <source>
        <dbReference type="Proteomes" id="UP000749559"/>
    </source>
</evidence>
<dbReference type="GO" id="GO:2000042">
    <property type="term" value="P:negative regulation of double-strand break repair via homologous recombination"/>
    <property type="evidence" value="ECO:0007669"/>
    <property type="project" value="TreeGrafter"/>
</dbReference>
<dbReference type="EMBL" id="CAIIXF020000002">
    <property type="protein sequence ID" value="CAH1778158.1"/>
    <property type="molecule type" value="Genomic_DNA"/>
</dbReference>
<gene>
    <name evidence="2" type="ORF">OFUS_LOCUS5120</name>
</gene>
<dbReference type="AlphaFoldDB" id="A0A8S4NAS5"/>
<comment type="caution">
    <text evidence="2">The sequence shown here is derived from an EMBL/GenBank/DDBJ whole genome shotgun (WGS) entry which is preliminary data.</text>
</comment>